<evidence type="ECO:0000313" key="1">
    <source>
        <dbReference type="EMBL" id="CAG8734019.1"/>
    </source>
</evidence>
<reference evidence="1" key="1">
    <citation type="submission" date="2021-06" db="EMBL/GenBank/DDBJ databases">
        <authorList>
            <person name="Kallberg Y."/>
            <person name="Tangrot J."/>
            <person name="Rosling A."/>
        </authorList>
    </citation>
    <scope>NUCLEOTIDE SEQUENCE</scope>
    <source>
        <strain evidence="1">CL356</strain>
    </source>
</reference>
<dbReference type="Proteomes" id="UP000789525">
    <property type="component" value="Unassembled WGS sequence"/>
</dbReference>
<organism evidence="1 2">
    <name type="scientific">Acaulospora colombiana</name>
    <dbReference type="NCBI Taxonomy" id="27376"/>
    <lineage>
        <taxon>Eukaryota</taxon>
        <taxon>Fungi</taxon>
        <taxon>Fungi incertae sedis</taxon>
        <taxon>Mucoromycota</taxon>
        <taxon>Glomeromycotina</taxon>
        <taxon>Glomeromycetes</taxon>
        <taxon>Diversisporales</taxon>
        <taxon>Acaulosporaceae</taxon>
        <taxon>Acaulospora</taxon>
    </lineage>
</organism>
<dbReference type="EMBL" id="CAJVPT010044285">
    <property type="protein sequence ID" value="CAG8734019.1"/>
    <property type="molecule type" value="Genomic_DNA"/>
</dbReference>
<keyword evidence="2" id="KW-1185">Reference proteome</keyword>
<comment type="caution">
    <text evidence="1">The sequence shown here is derived from an EMBL/GenBank/DDBJ whole genome shotgun (WGS) entry which is preliminary data.</text>
</comment>
<protein>
    <submittedName>
        <fullName evidence="1">3164_t:CDS:1</fullName>
    </submittedName>
</protein>
<proteinExistence type="predicted"/>
<accession>A0ACA9Q3D4</accession>
<feature type="non-terminal residue" evidence="1">
    <location>
        <position position="105"/>
    </location>
</feature>
<name>A0ACA9Q3D4_9GLOM</name>
<sequence length="105" mass="11587">MSSQSYAEVTKKNIHNEDDAAENMHADLQYNQTHPNGHNGIHHELNAEENLEANLAHKGDVNTDFHRSGTGQSSSRDVGSSSNVTGKLENQQQKSHNKKHTSRGT</sequence>
<gene>
    <name evidence="1" type="ORF">ACOLOM_LOCUS11804</name>
</gene>
<evidence type="ECO:0000313" key="2">
    <source>
        <dbReference type="Proteomes" id="UP000789525"/>
    </source>
</evidence>